<dbReference type="InterPro" id="IPR012340">
    <property type="entry name" value="NA-bd_OB-fold"/>
</dbReference>
<sequence>MLLNSILPNWSEISVFEQAFWIIAIPATVFFLLLLVLTVFGGDADADVDVDTDVDGDIAGDSIPFQFISLKNIVAFFTVFGWSGIGFISMGLPPGQVILFSTLCGLTMMFLMASLFYFMSKLAENGTLRMGNAIGKLGEVYLVIPAKRGGMGKVQLNVQGSMRTLDAITDDEETIPTSSIVQVLNVIDDHILLVQKQGN</sequence>
<feature type="transmembrane region" description="Helical" evidence="1">
    <location>
        <begin position="73"/>
        <end position="92"/>
    </location>
</feature>
<proteinExistence type="predicted"/>
<protein>
    <recommendedName>
        <fullName evidence="4">NfeD-like C-terminal domain-containing protein</fullName>
    </recommendedName>
</protein>
<dbReference type="EMBL" id="JRHC01000004">
    <property type="protein sequence ID" value="KJF43144.1"/>
    <property type="molecule type" value="Genomic_DNA"/>
</dbReference>
<dbReference type="OrthoDB" id="189831at2"/>
<organism evidence="2 3">
    <name type="scientific">Draconibacterium sediminis</name>
    <dbReference type="NCBI Taxonomy" id="1544798"/>
    <lineage>
        <taxon>Bacteria</taxon>
        <taxon>Pseudomonadati</taxon>
        <taxon>Bacteroidota</taxon>
        <taxon>Bacteroidia</taxon>
        <taxon>Marinilabiliales</taxon>
        <taxon>Prolixibacteraceae</taxon>
        <taxon>Draconibacterium</taxon>
    </lineage>
</organism>
<keyword evidence="1" id="KW-0812">Transmembrane</keyword>
<evidence type="ECO:0000313" key="2">
    <source>
        <dbReference type="EMBL" id="KJF43144.1"/>
    </source>
</evidence>
<comment type="caution">
    <text evidence="2">The sequence shown here is derived from an EMBL/GenBank/DDBJ whole genome shotgun (WGS) entry which is preliminary data.</text>
</comment>
<evidence type="ECO:0008006" key="4">
    <source>
        <dbReference type="Google" id="ProtNLM"/>
    </source>
</evidence>
<dbReference type="Proteomes" id="UP000032544">
    <property type="component" value="Unassembled WGS sequence"/>
</dbReference>
<dbReference type="RefSeq" id="WP_045031797.1">
    <property type="nucleotide sequence ID" value="NZ_JRHC01000004.1"/>
</dbReference>
<accession>A0A0D8J8L5</accession>
<gene>
    <name evidence="2" type="ORF">LH29_17395</name>
</gene>
<dbReference type="Gene3D" id="2.40.50.140">
    <property type="entry name" value="Nucleic acid-binding proteins"/>
    <property type="match status" value="1"/>
</dbReference>
<keyword evidence="1" id="KW-0472">Membrane</keyword>
<name>A0A0D8J8L5_9BACT</name>
<evidence type="ECO:0000256" key="1">
    <source>
        <dbReference type="SAM" id="Phobius"/>
    </source>
</evidence>
<dbReference type="AlphaFoldDB" id="A0A0D8J8L5"/>
<reference evidence="2 3" key="1">
    <citation type="submission" date="2014-09" db="EMBL/GenBank/DDBJ databases">
        <title>Draft Genome Sequence of Draconibacterium sp. JN14CK-3.</title>
        <authorList>
            <person name="Dong C."/>
            <person name="Lai Q."/>
            <person name="Shao Z."/>
        </authorList>
    </citation>
    <scope>NUCLEOTIDE SEQUENCE [LARGE SCALE GENOMIC DNA]</scope>
    <source>
        <strain evidence="2 3">JN14CK-3</strain>
    </source>
</reference>
<keyword evidence="3" id="KW-1185">Reference proteome</keyword>
<keyword evidence="1" id="KW-1133">Transmembrane helix</keyword>
<evidence type="ECO:0000313" key="3">
    <source>
        <dbReference type="Proteomes" id="UP000032544"/>
    </source>
</evidence>
<feature type="transmembrane region" description="Helical" evidence="1">
    <location>
        <begin position="20"/>
        <end position="40"/>
    </location>
</feature>
<feature type="transmembrane region" description="Helical" evidence="1">
    <location>
        <begin position="98"/>
        <end position="119"/>
    </location>
</feature>